<dbReference type="GO" id="GO:0005886">
    <property type="term" value="C:plasma membrane"/>
    <property type="evidence" value="ECO:0007669"/>
    <property type="project" value="TreeGrafter"/>
</dbReference>
<dbReference type="SUPFAM" id="SSF56519">
    <property type="entry name" value="Penicillin binding protein dimerisation domain"/>
    <property type="match status" value="1"/>
</dbReference>
<evidence type="ECO:0000313" key="9">
    <source>
        <dbReference type="Proteomes" id="UP000295281"/>
    </source>
</evidence>
<dbReference type="PANTHER" id="PTHR30627">
    <property type="entry name" value="PEPTIDOGLYCAN D,D-TRANSPEPTIDASE"/>
    <property type="match status" value="1"/>
</dbReference>
<dbReference type="GO" id="GO:0008658">
    <property type="term" value="F:penicillin binding"/>
    <property type="evidence" value="ECO:0007669"/>
    <property type="project" value="InterPro"/>
</dbReference>
<dbReference type="Proteomes" id="UP000295281">
    <property type="component" value="Unassembled WGS sequence"/>
</dbReference>
<comment type="similarity">
    <text evidence="2">Belongs to the transpeptidase family.</text>
</comment>
<reference evidence="8 9" key="1">
    <citation type="submission" date="2019-03" db="EMBL/GenBank/DDBJ databases">
        <title>Genomic Encyclopedia of Type Strains, Phase IV (KMG-IV): sequencing the most valuable type-strain genomes for metagenomic binning, comparative biology and taxonomic classification.</title>
        <authorList>
            <person name="Goeker M."/>
        </authorList>
    </citation>
    <scope>NUCLEOTIDE SEQUENCE [LARGE SCALE GENOMIC DNA]</scope>
    <source>
        <strain evidence="8 9">DSM 46770</strain>
    </source>
</reference>
<dbReference type="OrthoDB" id="9789078at2"/>
<dbReference type="InterPro" id="IPR005311">
    <property type="entry name" value="PBP_dimer"/>
</dbReference>
<dbReference type="Gene3D" id="3.40.710.10">
    <property type="entry name" value="DD-peptidase/beta-lactamase superfamily"/>
    <property type="match status" value="1"/>
</dbReference>
<evidence type="ECO:0000256" key="1">
    <source>
        <dbReference type="ARBA" id="ARBA00004370"/>
    </source>
</evidence>
<evidence type="ECO:0000313" key="8">
    <source>
        <dbReference type="EMBL" id="TDQ52595.1"/>
    </source>
</evidence>
<dbReference type="Pfam" id="PF03717">
    <property type="entry name" value="PBP_dimer"/>
    <property type="match status" value="1"/>
</dbReference>
<feature type="region of interest" description="Disordered" evidence="4">
    <location>
        <begin position="1"/>
        <end position="80"/>
    </location>
</feature>
<evidence type="ECO:0000256" key="3">
    <source>
        <dbReference type="ARBA" id="ARBA00023136"/>
    </source>
</evidence>
<evidence type="ECO:0000259" key="6">
    <source>
        <dbReference type="Pfam" id="PF00905"/>
    </source>
</evidence>
<dbReference type="InterPro" id="IPR012338">
    <property type="entry name" value="Beta-lactam/transpept-like"/>
</dbReference>
<name>A0A4R6V2B6_9ACTN</name>
<evidence type="ECO:0000256" key="4">
    <source>
        <dbReference type="SAM" id="MobiDB-lite"/>
    </source>
</evidence>
<comment type="caution">
    <text evidence="8">The sequence shown here is derived from an EMBL/GenBank/DDBJ whole genome shotgun (WGS) entry which is preliminary data.</text>
</comment>
<gene>
    <name evidence="8" type="ORF">EV190_106236</name>
</gene>
<dbReference type="InterPro" id="IPR050515">
    <property type="entry name" value="Beta-lactam/transpept"/>
</dbReference>
<dbReference type="Gene3D" id="3.30.450.330">
    <property type="match status" value="1"/>
</dbReference>
<keyword evidence="5" id="KW-0812">Transmembrane</keyword>
<evidence type="ECO:0000256" key="2">
    <source>
        <dbReference type="ARBA" id="ARBA00007171"/>
    </source>
</evidence>
<feature type="transmembrane region" description="Helical" evidence="5">
    <location>
        <begin position="85"/>
        <end position="104"/>
    </location>
</feature>
<evidence type="ECO:0000256" key="5">
    <source>
        <dbReference type="SAM" id="Phobius"/>
    </source>
</evidence>
<dbReference type="Gene3D" id="3.90.1310.10">
    <property type="entry name" value="Penicillin-binding protein 2a (Domain 2)"/>
    <property type="match status" value="1"/>
</dbReference>
<protein>
    <submittedName>
        <fullName evidence="8">Peptidoglycan synthetase FtsI</fullName>
    </submittedName>
</protein>
<keyword evidence="3 5" id="KW-0472">Membrane</keyword>
<feature type="compositionally biased region" description="Basic and acidic residues" evidence="4">
    <location>
        <begin position="1"/>
        <end position="14"/>
    </location>
</feature>
<dbReference type="RefSeq" id="WP_133741481.1">
    <property type="nucleotide sequence ID" value="NZ_SNYN01000006.1"/>
</dbReference>
<keyword evidence="5" id="KW-1133">Transmembrane helix</keyword>
<proteinExistence type="inferred from homology"/>
<sequence>MSTPRDRSPRDPRRPSSSARSRRGPGPRSTDPKGRPRPAPEAARRRGGAGTPPSRAAAPPRRPSGGEPVSPLRRKFRRSDPGPRIKVALGILVAVLLVFGGRLVQIQGFEAASYAEEASDLRLSTIDIPTFRGDITDASGRPFAMSVEVRTVFVDPAEVREEQREEVVRELSGRFDLPAEEVEAKLDATVDGEPSRYEVVARKVSQAEWRELDALDLQGVSSERDYKRVYPEETGAANLIGFVGSEGYGLEGLEAVLDQTLAGEAGKQQVEVGRGGTRIPMVGGLASEPVPGRTVRLTLDQDLQWYAQQAITERAEELEAEAGTVVVMNRDAEIRAMASYPTYDQNDFGSSTPEQRRNGAVADAFEPGSTNKAITAAAALEEGVTTPDTVYTVPYSVKRYDQVFRDSHEHPTQRLTLNGIMATSSNVGTIQVAEQLGEERMHEYLRRFGFGRPTGLDLPGENAGVLTDPADWSGTHLPSVSFGHGLSVNAVQLAGVYATIANDGVRTEPTLVAGTVGEEGDFAAAPEAARERVVSADTAADLRLMLEGVTGEAGTAQGARIDGYRVGGKTGTANRIDPETGSYEGGGYVSSFVGMAPIDDPELIVLVVLHGPQEEYYGGEAATPVFTDVMSFALSTMRVPPTGTEPPQLRLEE</sequence>
<dbReference type="EMBL" id="SNYN01000006">
    <property type="protein sequence ID" value="TDQ52595.1"/>
    <property type="molecule type" value="Genomic_DNA"/>
</dbReference>
<dbReference type="Pfam" id="PF00905">
    <property type="entry name" value="Transpeptidase"/>
    <property type="match status" value="1"/>
</dbReference>
<dbReference type="PANTHER" id="PTHR30627:SF1">
    <property type="entry name" value="PEPTIDOGLYCAN D,D-TRANSPEPTIDASE FTSI"/>
    <property type="match status" value="1"/>
</dbReference>
<keyword evidence="9" id="KW-1185">Reference proteome</keyword>
<feature type="domain" description="Penicillin-binding protein transpeptidase" evidence="6">
    <location>
        <begin position="323"/>
        <end position="630"/>
    </location>
</feature>
<feature type="domain" description="Penicillin-binding protein dimerisation" evidence="7">
    <location>
        <begin position="128"/>
        <end position="279"/>
    </location>
</feature>
<dbReference type="SUPFAM" id="SSF56601">
    <property type="entry name" value="beta-lactamase/transpeptidase-like"/>
    <property type="match status" value="1"/>
</dbReference>
<dbReference type="InterPro" id="IPR036138">
    <property type="entry name" value="PBP_dimer_sf"/>
</dbReference>
<comment type="subcellular location">
    <subcellularLocation>
        <location evidence="1">Membrane</location>
    </subcellularLocation>
</comment>
<dbReference type="InterPro" id="IPR001460">
    <property type="entry name" value="PCN-bd_Tpept"/>
</dbReference>
<organism evidence="8 9">
    <name type="scientific">Actinorugispora endophytica</name>
    <dbReference type="NCBI Taxonomy" id="1605990"/>
    <lineage>
        <taxon>Bacteria</taxon>
        <taxon>Bacillati</taxon>
        <taxon>Actinomycetota</taxon>
        <taxon>Actinomycetes</taxon>
        <taxon>Streptosporangiales</taxon>
        <taxon>Nocardiopsidaceae</taxon>
        <taxon>Actinorugispora</taxon>
    </lineage>
</organism>
<evidence type="ECO:0000259" key="7">
    <source>
        <dbReference type="Pfam" id="PF03717"/>
    </source>
</evidence>
<accession>A0A4R6V2B6</accession>
<dbReference type="AlphaFoldDB" id="A0A4R6V2B6"/>
<dbReference type="GO" id="GO:0071555">
    <property type="term" value="P:cell wall organization"/>
    <property type="evidence" value="ECO:0007669"/>
    <property type="project" value="TreeGrafter"/>
</dbReference>
<feature type="compositionally biased region" description="Low complexity" evidence="4">
    <location>
        <begin position="51"/>
        <end position="68"/>
    </location>
</feature>